<comment type="similarity">
    <text evidence="1">Belongs to the type-B carboxylesterase/lipase family.</text>
</comment>
<dbReference type="EMBL" id="DS469644">
    <property type="protein sequence ID" value="EDO37548.1"/>
    <property type="molecule type" value="Genomic_DNA"/>
</dbReference>
<dbReference type="InterPro" id="IPR051093">
    <property type="entry name" value="Neuroligin/BSAL"/>
</dbReference>
<evidence type="ECO:0000313" key="4">
    <source>
        <dbReference type="EMBL" id="EDO37548.1"/>
    </source>
</evidence>
<gene>
    <name evidence="4" type="ORF">NEMVEDRAFT_v1g14178</name>
</gene>
<dbReference type="Gene3D" id="3.40.50.1820">
    <property type="entry name" value="alpha/beta hydrolase"/>
    <property type="match status" value="1"/>
</dbReference>
<protein>
    <recommendedName>
        <fullName evidence="3">Carboxylesterase type B domain-containing protein</fullName>
    </recommendedName>
</protein>
<dbReference type="PROSITE" id="PS00941">
    <property type="entry name" value="CARBOXYLESTERASE_B_2"/>
    <property type="match status" value="1"/>
</dbReference>
<feature type="non-terminal residue" evidence="4">
    <location>
        <position position="302"/>
    </location>
</feature>
<name>A7SFF3_NEMVE</name>
<dbReference type="STRING" id="45351.A7SFF3"/>
<dbReference type="SUPFAM" id="SSF53474">
    <property type="entry name" value="alpha/beta-Hydrolases"/>
    <property type="match status" value="1"/>
</dbReference>
<reference evidence="4 5" key="1">
    <citation type="journal article" date="2007" name="Science">
        <title>Sea anemone genome reveals ancestral eumetazoan gene repertoire and genomic organization.</title>
        <authorList>
            <person name="Putnam N.H."/>
            <person name="Srivastava M."/>
            <person name="Hellsten U."/>
            <person name="Dirks B."/>
            <person name="Chapman J."/>
            <person name="Salamov A."/>
            <person name="Terry A."/>
            <person name="Shapiro H."/>
            <person name="Lindquist E."/>
            <person name="Kapitonov V.V."/>
            <person name="Jurka J."/>
            <person name="Genikhovich G."/>
            <person name="Grigoriev I.V."/>
            <person name="Lucas S.M."/>
            <person name="Steele R.E."/>
            <person name="Finnerty J.R."/>
            <person name="Technau U."/>
            <person name="Martindale M.Q."/>
            <person name="Rokhsar D.S."/>
        </authorList>
    </citation>
    <scope>NUCLEOTIDE SEQUENCE [LARGE SCALE GENOMIC DNA]</scope>
    <source>
        <strain evidence="5">CH2 X CH6</strain>
    </source>
</reference>
<dbReference type="InParanoid" id="A7SFF3"/>
<dbReference type="OMA" id="TKQPPCI"/>
<dbReference type="InterPro" id="IPR019819">
    <property type="entry name" value="Carboxylesterase_B_CS"/>
</dbReference>
<evidence type="ECO:0000313" key="5">
    <source>
        <dbReference type="Proteomes" id="UP000001593"/>
    </source>
</evidence>
<dbReference type="Pfam" id="PF00135">
    <property type="entry name" value="COesterase"/>
    <property type="match status" value="1"/>
</dbReference>
<dbReference type="HOGENOM" id="CLU_006586_4_0_1"/>
<dbReference type="PANTHER" id="PTHR43903">
    <property type="entry name" value="NEUROLIGIN"/>
    <property type="match status" value="1"/>
</dbReference>
<proteinExistence type="inferred from homology"/>
<dbReference type="eggNOG" id="KOG4389">
    <property type="taxonomic scope" value="Eukaryota"/>
</dbReference>
<feature type="non-terminal residue" evidence="4">
    <location>
        <position position="1"/>
    </location>
</feature>
<dbReference type="KEGG" id="nve:5509068"/>
<dbReference type="PhylomeDB" id="A7SFF3"/>
<keyword evidence="2" id="KW-0732">Signal</keyword>
<accession>A7SFF3</accession>
<keyword evidence="5" id="KW-1185">Reference proteome</keyword>
<dbReference type="Proteomes" id="UP000001593">
    <property type="component" value="Unassembled WGS sequence"/>
</dbReference>
<dbReference type="InterPro" id="IPR029058">
    <property type="entry name" value="AB_hydrolase_fold"/>
</dbReference>
<organism evidence="4 5">
    <name type="scientific">Nematostella vectensis</name>
    <name type="common">Starlet sea anemone</name>
    <dbReference type="NCBI Taxonomy" id="45351"/>
    <lineage>
        <taxon>Eukaryota</taxon>
        <taxon>Metazoa</taxon>
        <taxon>Cnidaria</taxon>
        <taxon>Anthozoa</taxon>
        <taxon>Hexacorallia</taxon>
        <taxon>Actiniaria</taxon>
        <taxon>Edwardsiidae</taxon>
        <taxon>Nematostella</taxon>
    </lineage>
</organism>
<dbReference type="InterPro" id="IPR002018">
    <property type="entry name" value="CarbesteraseB"/>
</dbReference>
<evidence type="ECO:0000256" key="1">
    <source>
        <dbReference type="ARBA" id="ARBA00005964"/>
    </source>
</evidence>
<dbReference type="ESTHER" id="nemve-a7sff3">
    <property type="family name" value="Carb_B_Root"/>
</dbReference>
<feature type="domain" description="Carboxylesterase type B" evidence="3">
    <location>
        <begin position="1"/>
        <end position="302"/>
    </location>
</feature>
<evidence type="ECO:0000259" key="3">
    <source>
        <dbReference type="Pfam" id="PF00135"/>
    </source>
</evidence>
<dbReference type="OrthoDB" id="408631at2759"/>
<sequence length="302" mass="32717">FVGVPYASPPLGKLRFVPPRPPKSWSPRIYEATRYGNVCLQDTSKRILSSIKTLIPGIADPAAMLSEDCLYLNIVEPGEPPISDKYPVMVYIPGQDYSSGTSLDSLGHALALKEVVVVSIQYRLGPFGFLTSEKGESVQGNQGLLDQVQALKWVKENIENFNGDPSQVTIFGHGAGGSSVALHIISPLSKGLFHNAISMSGAALVPWATCGKDSLISNTNALAHNVGCQSPDMVTCLQSVDPWLILNASKTLHLNRTQQISDFNFRWCPVVDGRFLPEEPIALLRTGRFARVPYIAGLAANE</sequence>
<dbReference type="AlphaFoldDB" id="A7SFF3"/>
<evidence type="ECO:0000256" key="2">
    <source>
        <dbReference type="ARBA" id="ARBA00022729"/>
    </source>
</evidence>